<keyword evidence="1" id="KW-0812">Transmembrane</keyword>
<sequence>MTYKFKDGNEPKTLKQKINEPILNTKQVIVFCIVVIYEVISNILPLAYGVPINWIYVLVNIGIGILAFAVTMMLRAAYPLEMPDTSFIGIFKQFFRQIIDAVSDAKDIDAGGDLKHILERMMTWSVREWDVIYQKELQESIDYYHKKYPDPIEAAKEFVEDIVELTPEAELEDLIIKLNIVIPKVDPVKAKLIKLKLAEAKEAQKN</sequence>
<feature type="transmembrane region" description="Helical" evidence="1">
    <location>
        <begin position="28"/>
        <end position="48"/>
    </location>
</feature>
<evidence type="ECO:0000256" key="1">
    <source>
        <dbReference type="SAM" id="Phobius"/>
    </source>
</evidence>
<accession>A0A0F9JCW7</accession>
<comment type="caution">
    <text evidence="2">The sequence shown here is derived from an EMBL/GenBank/DDBJ whole genome shotgun (WGS) entry which is preliminary data.</text>
</comment>
<name>A0A0F9JCW7_9ZZZZ</name>
<organism evidence="2">
    <name type="scientific">marine sediment metagenome</name>
    <dbReference type="NCBI Taxonomy" id="412755"/>
    <lineage>
        <taxon>unclassified sequences</taxon>
        <taxon>metagenomes</taxon>
        <taxon>ecological metagenomes</taxon>
    </lineage>
</organism>
<keyword evidence="1" id="KW-1133">Transmembrane helix</keyword>
<dbReference type="AlphaFoldDB" id="A0A0F9JCW7"/>
<protein>
    <submittedName>
        <fullName evidence="2">Uncharacterized protein</fullName>
    </submittedName>
</protein>
<gene>
    <name evidence="2" type="ORF">LCGC14_1771840</name>
</gene>
<reference evidence="2" key="1">
    <citation type="journal article" date="2015" name="Nature">
        <title>Complex archaea that bridge the gap between prokaryotes and eukaryotes.</title>
        <authorList>
            <person name="Spang A."/>
            <person name="Saw J.H."/>
            <person name="Jorgensen S.L."/>
            <person name="Zaremba-Niedzwiedzka K."/>
            <person name="Martijn J."/>
            <person name="Lind A.E."/>
            <person name="van Eijk R."/>
            <person name="Schleper C."/>
            <person name="Guy L."/>
            <person name="Ettema T.J."/>
        </authorList>
    </citation>
    <scope>NUCLEOTIDE SEQUENCE</scope>
</reference>
<proteinExistence type="predicted"/>
<dbReference type="EMBL" id="LAZR01016625">
    <property type="protein sequence ID" value="KKM03696.1"/>
    <property type="molecule type" value="Genomic_DNA"/>
</dbReference>
<keyword evidence="1" id="KW-0472">Membrane</keyword>
<feature type="transmembrane region" description="Helical" evidence="1">
    <location>
        <begin position="54"/>
        <end position="74"/>
    </location>
</feature>
<evidence type="ECO:0000313" key="2">
    <source>
        <dbReference type="EMBL" id="KKM03696.1"/>
    </source>
</evidence>